<dbReference type="AlphaFoldDB" id="A0A5N7BHV0"/>
<sequence>MRDLKAAVLVTVVSREGEERFTSLAISAARLTSVPVALTIRNPRKPYCRDLRIGSTPPSHPVRAMQISASKSARMDSMSNDNRSFMHPCAPDPSRIYFVLS</sequence>
<dbReference type="Proteomes" id="UP000326198">
    <property type="component" value="Unassembled WGS sequence"/>
</dbReference>
<protein>
    <submittedName>
        <fullName evidence="1">Uncharacterized protein</fullName>
    </submittedName>
</protein>
<name>A0A5N7BHV0_9EURO</name>
<evidence type="ECO:0000313" key="2">
    <source>
        <dbReference type="Proteomes" id="UP000326198"/>
    </source>
</evidence>
<reference evidence="1 2" key="1">
    <citation type="submission" date="2019-04" db="EMBL/GenBank/DDBJ databases">
        <title>Friends and foes A comparative genomics studyof 23 Aspergillus species from section Flavi.</title>
        <authorList>
            <consortium name="DOE Joint Genome Institute"/>
            <person name="Kjaerbolling I."/>
            <person name="Vesth T."/>
            <person name="Frisvad J.C."/>
            <person name="Nybo J.L."/>
            <person name="Theobald S."/>
            <person name="Kildgaard S."/>
            <person name="Isbrandt T."/>
            <person name="Kuo A."/>
            <person name="Sato A."/>
            <person name="Lyhne E.K."/>
            <person name="Kogle M.E."/>
            <person name="Wiebenga A."/>
            <person name="Kun R.S."/>
            <person name="Lubbers R.J."/>
            <person name="Makela M.R."/>
            <person name="Barry K."/>
            <person name="Chovatia M."/>
            <person name="Clum A."/>
            <person name="Daum C."/>
            <person name="Haridas S."/>
            <person name="He G."/>
            <person name="LaButti K."/>
            <person name="Lipzen A."/>
            <person name="Mondo S."/>
            <person name="Riley R."/>
            <person name="Salamov A."/>
            <person name="Simmons B.A."/>
            <person name="Magnuson J.K."/>
            <person name="Henrissat B."/>
            <person name="Mortensen U.H."/>
            <person name="Larsen T.O."/>
            <person name="Devries R.P."/>
            <person name="Grigoriev I.V."/>
            <person name="Machida M."/>
            <person name="Baker S.E."/>
            <person name="Andersen M.R."/>
        </authorList>
    </citation>
    <scope>NUCLEOTIDE SEQUENCE [LARGE SCALE GENOMIC DNA]</scope>
    <source>
        <strain evidence="1 2">IBT 29228</strain>
    </source>
</reference>
<evidence type="ECO:0000313" key="1">
    <source>
        <dbReference type="EMBL" id="KAE8381305.1"/>
    </source>
</evidence>
<accession>A0A5N7BHV0</accession>
<gene>
    <name evidence="1" type="ORF">BDV26DRAFT_96292</name>
</gene>
<proteinExistence type="predicted"/>
<keyword evidence="2" id="KW-1185">Reference proteome</keyword>
<dbReference type="EMBL" id="ML736172">
    <property type="protein sequence ID" value="KAE8381305.1"/>
    <property type="molecule type" value="Genomic_DNA"/>
</dbReference>
<organism evidence="1 2">
    <name type="scientific">Aspergillus bertholletiae</name>
    <dbReference type="NCBI Taxonomy" id="1226010"/>
    <lineage>
        <taxon>Eukaryota</taxon>
        <taxon>Fungi</taxon>
        <taxon>Dikarya</taxon>
        <taxon>Ascomycota</taxon>
        <taxon>Pezizomycotina</taxon>
        <taxon>Eurotiomycetes</taxon>
        <taxon>Eurotiomycetidae</taxon>
        <taxon>Eurotiales</taxon>
        <taxon>Aspergillaceae</taxon>
        <taxon>Aspergillus</taxon>
        <taxon>Aspergillus subgen. Circumdati</taxon>
    </lineage>
</organism>